<dbReference type="InterPro" id="IPR016032">
    <property type="entry name" value="Sig_transdc_resp-reg_C-effctor"/>
</dbReference>
<dbReference type="PRINTS" id="PR00038">
    <property type="entry name" value="HTHLUXR"/>
</dbReference>
<dbReference type="PANTHER" id="PTHR44688:SF16">
    <property type="entry name" value="DNA-BINDING TRANSCRIPTIONAL ACTIVATOR DEVR_DOSR"/>
    <property type="match status" value="1"/>
</dbReference>
<reference evidence="5 6" key="1">
    <citation type="journal article" date="2020" name="Nature">
        <title>Bacterial chemolithoautotrophy via manganese oxidation.</title>
        <authorList>
            <person name="Yu H."/>
            <person name="Leadbetter J.R."/>
        </authorList>
    </citation>
    <scope>NUCLEOTIDE SEQUENCE [LARGE SCALE GENOMIC DNA]</scope>
    <source>
        <strain evidence="5 6">Mn-1</strain>
    </source>
</reference>
<dbReference type="GO" id="GO:0003677">
    <property type="term" value="F:DNA binding"/>
    <property type="evidence" value="ECO:0007669"/>
    <property type="project" value="UniProtKB-KW"/>
</dbReference>
<dbReference type="GO" id="GO:0006355">
    <property type="term" value="P:regulation of DNA-templated transcription"/>
    <property type="evidence" value="ECO:0007669"/>
    <property type="project" value="InterPro"/>
</dbReference>
<accession>A0A7X6DT96</accession>
<dbReference type="InterPro" id="IPR036388">
    <property type="entry name" value="WH-like_DNA-bd_sf"/>
</dbReference>
<evidence type="ECO:0000313" key="5">
    <source>
        <dbReference type="EMBL" id="NKE72991.1"/>
    </source>
</evidence>
<gene>
    <name evidence="5" type="ORF">MNODULE_19745</name>
</gene>
<keyword evidence="1" id="KW-0805">Transcription regulation</keyword>
<comment type="caution">
    <text evidence="5">The sequence shown here is derived from an EMBL/GenBank/DDBJ whole genome shotgun (WGS) entry which is preliminary data.</text>
</comment>
<organism evidence="5 6">
    <name type="scientific">Candidatus Manganitrophus noduliformans</name>
    <dbReference type="NCBI Taxonomy" id="2606439"/>
    <lineage>
        <taxon>Bacteria</taxon>
        <taxon>Pseudomonadati</taxon>
        <taxon>Nitrospirota</taxon>
        <taxon>Nitrospiria</taxon>
        <taxon>Candidatus Troglogloeales</taxon>
        <taxon>Candidatus Manganitrophaceae</taxon>
        <taxon>Candidatus Manganitrophus</taxon>
    </lineage>
</organism>
<evidence type="ECO:0000313" key="6">
    <source>
        <dbReference type="Proteomes" id="UP000534783"/>
    </source>
</evidence>
<keyword evidence="2" id="KW-0238">DNA-binding</keyword>
<evidence type="ECO:0000259" key="4">
    <source>
        <dbReference type="PROSITE" id="PS50043"/>
    </source>
</evidence>
<keyword evidence="3" id="KW-0804">Transcription</keyword>
<dbReference type="Gene3D" id="1.10.10.10">
    <property type="entry name" value="Winged helix-like DNA-binding domain superfamily/Winged helix DNA-binding domain"/>
    <property type="match status" value="1"/>
</dbReference>
<dbReference type="CDD" id="cd06170">
    <property type="entry name" value="LuxR_C_like"/>
    <property type="match status" value="1"/>
</dbReference>
<dbReference type="SUPFAM" id="SSF46894">
    <property type="entry name" value="C-terminal effector domain of the bipartite response regulators"/>
    <property type="match status" value="1"/>
</dbReference>
<keyword evidence="6" id="KW-1185">Reference proteome</keyword>
<dbReference type="InterPro" id="IPR000792">
    <property type="entry name" value="Tscrpt_reg_LuxR_C"/>
</dbReference>
<dbReference type="SMART" id="SM00421">
    <property type="entry name" value="HTH_LUXR"/>
    <property type="match status" value="1"/>
</dbReference>
<evidence type="ECO:0000256" key="1">
    <source>
        <dbReference type="ARBA" id="ARBA00023015"/>
    </source>
</evidence>
<dbReference type="AlphaFoldDB" id="A0A7X6DT96"/>
<name>A0A7X6DT96_9BACT</name>
<dbReference type="Pfam" id="PF00196">
    <property type="entry name" value="GerE"/>
    <property type="match status" value="1"/>
</dbReference>
<dbReference type="RefSeq" id="WP_168062922.1">
    <property type="nucleotide sequence ID" value="NZ_VTOW01000004.1"/>
</dbReference>
<protein>
    <submittedName>
        <fullName evidence="5">Response regulator transcription factor</fullName>
    </submittedName>
</protein>
<evidence type="ECO:0000256" key="3">
    <source>
        <dbReference type="ARBA" id="ARBA00023163"/>
    </source>
</evidence>
<evidence type="ECO:0000256" key="2">
    <source>
        <dbReference type="ARBA" id="ARBA00023125"/>
    </source>
</evidence>
<dbReference type="Proteomes" id="UP000534783">
    <property type="component" value="Unassembled WGS sequence"/>
</dbReference>
<sequence>MKAKKAAQTDKRVDRRSIRARSITEREAAVLRLVALGYENREIAEELGITVKTVGTHRFKIMNKLAFRNVADLIRYAIAMGIAPIEIE</sequence>
<dbReference type="PANTHER" id="PTHR44688">
    <property type="entry name" value="DNA-BINDING TRANSCRIPTIONAL ACTIVATOR DEVR_DOSR"/>
    <property type="match status" value="1"/>
</dbReference>
<dbReference type="EMBL" id="VTOW01000004">
    <property type="protein sequence ID" value="NKE72991.1"/>
    <property type="molecule type" value="Genomic_DNA"/>
</dbReference>
<dbReference type="PROSITE" id="PS50043">
    <property type="entry name" value="HTH_LUXR_2"/>
    <property type="match status" value="1"/>
</dbReference>
<feature type="domain" description="HTH luxR-type" evidence="4">
    <location>
        <begin position="16"/>
        <end position="81"/>
    </location>
</feature>
<proteinExistence type="predicted"/>